<dbReference type="PANTHER" id="PTHR34818:SF1">
    <property type="entry name" value="PROTEIN BLI-3"/>
    <property type="match status" value="1"/>
</dbReference>
<accession>A0A1I1VF37</accession>
<dbReference type="InterPro" id="IPR038725">
    <property type="entry name" value="YdaG_split_barrel_FMN-bd"/>
</dbReference>
<dbReference type="InterPro" id="IPR012349">
    <property type="entry name" value="Split_barrel_FMN-bd"/>
</dbReference>
<dbReference type="EMBL" id="FOMS01000003">
    <property type="protein sequence ID" value="SFD81395.1"/>
    <property type="molecule type" value="Genomic_DNA"/>
</dbReference>
<name>A0A1I1VF37_9RHOB</name>
<dbReference type="PANTHER" id="PTHR34818">
    <property type="entry name" value="PROTEIN BLI-3"/>
    <property type="match status" value="1"/>
</dbReference>
<organism evidence="2 3">
    <name type="scientific">Roseivivax sediminis</name>
    <dbReference type="NCBI Taxonomy" id="936889"/>
    <lineage>
        <taxon>Bacteria</taxon>
        <taxon>Pseudomonadati</taxon>
        <taxon>Pseudomonadota</taxon>
        <taxon>Alphaproteobacteria</taxon>
        <taxon>Rhodobacterales</taxon>
        <taxon>Roseobacteraceae</taxon>
        <taxon>Roseivivax</taxon>
    </lineage>
</organism>
<dbReference type="SUPFAM" id="SSF50475">
    <property type="entry name" value="FMN-binding split barrel"/>
    <property type="match status" value="1"/>
</dbReference>
<evidence type="ECO:0000259" key="1">
    <source>
        <dbReference type="Pfam" id="PF16242"/>
    </source>
</evidence>
<feature type="domain" description="General stress protein FMN-binding split barrel" evidence="1">
    <location>
        <begin position="7"/>
        <end position="144"/>
    </location>
</feature>
<dbReference type="OrthoDB" id="1432662at2"/>
<dbReference type="Proteomes" id="UP000325289">
    <property type="component" value="Unassembled WGS sequence"/>
</dbReference>
<proteinExistence type="predicted"/>
<dbReference type="InterPro" id="IPR052917">
    <property type="entry name" value="Stress-Dev_Protein"/>
</dbReference>
<reference evidence="2 3" key="1">
    <citation type="submission" date="2016-10" db="EMBL/GenBank/DDBJ databases">
        <authorList>
            <person name="Varghese N."/>
            <person name="Submissions S."/>
        </authorList>
    </citation>
    <scope>NUCLEOTIDE SEQUENCE [LARGE SCALE GENOMIC DNA]</scope>
    <source>
        <strain evidence="3">YIM D21,KCTC 23444,ACCC 10710</strain>
    </source>
</reference>
<evidence type="ECO:0000313" key="3">
    <source>
        <dbReference type="Proteomes" id="UP000325289"/>
    </source>
</evidence>
<sequence length="155" mass="16874">MASDLKDMFWKRLDNVQAGLLSADSERPVPMAPQTDRDEKAIWFVTAKGSTAERAAKSGGDGRFDVADPKAGLYATIDGKLDLGSEDKLEEVWNAFAAAWFKDGKDDKDATLVKFTPHSAEVWATENSVSFLYEVAKANVTKQTASGGEHGRLAF</sequence>
<protein>
    <submittedName>
        <fullName evidence="2">General stress protein 26</fullName>
    </submittedName>
</protein>
<dbReference type="AlphaFoldDB" id="A0A1I1VF37"/>
<dbReference type="RefSeq" id="WP_149755069.1">
    <property type="nucleotide sequence ID" value="NZ_FOMS01000003.1"/>
</dbReference>
<keyword evidence="3" id="KW-1185">Reference proteome</keyword>
<dbReference type="Pfam" id="PF16242">
    <property type="entry name" value="Pyrid_ox_like"/>
    <property type="match status" value="1"/>
</dbReference>
<evidence type="ECO:0000313" key="2">
    <source>
        <dbReference type="EMBL" id="SFD81395.1"/>
    </source>
</evidence>
<dbReference type="Gene3D" id="2.30.110.10">
    <property type="entry name" value="Electron Transport, Fmn-binding Protein, Chain A"/>
    <property type="match status" value="1"/>
</dbReference>
<gene>
    <name evidence="2" type="ORF">SAMN04515678_103157</name>
</gene>